<evidence type="ECO:0000313" key="3">
    <source>
        <dbReference type="EMBL" id="SJN28049.1"/>
    </source>
</evidence>
<dbReference type="RefSeq" id="WP_094764264.1">
    <property type="nucleotide sequence ID" value="NZ_FUKQ01000024.1"/>
</dbReference>
<accession>A0A1R4J7W4</accession>
<dbReference type="NCBIfam" id="NF038151">
    <property type="entry name" value="lanthi_synth_III"/>
    <property type="match status" value="1"/>
</dbReference>
<reference evidence="3 4" key="1">
    <citation type="submission" date="2017-02" db="EMBL/GenBank/DDBJ databases">
        <authorList>
            <person name="Peterson S.W."/>
        </authorList>
    </citation>
    <scope>NUCLEOTIDE SEQUENCE [LARGE SCALE GENOMIC DNA]</scope>
    <source>
        <strain evidence="3 4">LSP_Lj1</strain>
    </source>
</reference>
<proteinExistence type="predicted"/>
<dbReference type="InterPro" id="IPR007822">
    <property type="entry name" value="LANC-like"/>
</dbReference>
<evidence type="ECO:0000259" key="2">
    <source>
        <dbReference type="PROSITE" id="PS50011"/>
    </source>
</evidence>
<feature type="domain" description="Protein kinase" evidence="2">
    <location>
        <begin position="231"/>
        <end position="568"/>
    </location>
</feature>
<dbReference type="Gene3D" id="1.50.10.20">
    <property type="match status" value="1"/>
</dbReference>
<dbReference type="InterPro" id="IPR000719">
    <property type="entry name" value="Prot_kinase_dom"/>
</dbReference>
<dbReference type="SUPFAM" id="SSF56112">
    <property type="entry name" value="Protein kinase-like (PK-like)"/>
    <property type="match status" value="1"/>
</dbReference>
<dbReference type="GO" id="GO:0004672">
    <property type="term" value="F:protein kinase activity"/>
    <property type="evidence" value="ECO:0007669"/>
    <property type="project" value="InterPro"/>
</dbReference>
<dbReference type="InterPro" id="IPR053524">
    <property type="entry name" value="Aerial_hyphae_peptide-synth"/>
</dbReference>
<dbReference type="PROSITE" id="PS50011">
    <property type="entry name" value="PROTEIN_KINASE_DOM"/>
    <property type="match status" value="1"/>
</dbReference>
<dbReference type="InterPro" id="IPR058053">
    <property type="entry name" value="RamC_C"/>
</dbReference>
<dbReference type="Gene3D" id="1.10.510.10">
    <property type="entry name" value="Transferase(Phosphotransferase) domain 1"/>
    <property type="match status" value="1"/>
</dbReference>
<dbReference type="Pfam" id="PF25816">
    <property type="entry name" value="RamC_N"/>
    <property type="match status" value="1"/>
</dbReference>
<dbReference type="InterPro" id="IPR057929">
    <property type="entry name" value="RamC_N"/>
</dbReference>
<dbReference type="SMART" id="SM01260">
    <property type="entry name" value="LANC_like"/>
    <property type="match status" value="1"/>
</dbReference>
<sequence>MPIQAQHYMTTAKNSPYYAAQPNEVFVAGGDAPVQTNELPAGWLLHRFGGWESWTPRDWEPRLQGWKIHISTTPEEAAATLADVTAICVERGTAFKFLPTLAVLIDSSSKQAHRGSSGKFITIYPVDDADLTDLLARLTVTLDGRQGPYILSDLRIGRAPVFVRYGAFLALDVPGAEDERVASITRVDLCGLEPDQRQPRFHVPDGVQVPEVVRTAMEAAEGKVASRLDEFTAITPLHFSNAGGVYRATLPDGQQRVLREARPHAGLDGRGRCALTRQRTEQHVLEQLAGLPGVQRLRGQFTAWEHSYLELDYVEGTTLTSWVVAGIGLQQEQPEQYARQVARIGRQLVDIVQSIHDRGWALGDVHAGNVLVGPDLAVTVVDLEDAQRLDQPREIGFRVFEYCAETSVDARAADWFAIARALMLCFYSDWEAEAVSPDFWTSCRHMVAEAYGPEVDALLAEVEARYPAGTRSVLASDVQLHHQPGGPQLSDLVEALMAGVDWSRDFGTDGSYPGDPHPEDPVAVHGLAHGRAGVLLAQQRTGHPVDQAALEAVTTVAGTWPAGAEPNLMHGQAGLALALSELGRPEAGARAAAQALETAQGLRRLELAEGQSGAVLAAIEVAGAAGDEKLLADALGCLERIHRTAATSASAQRSLGLRRGLHHGTTGLALVDVVAHLATGEDRYLDWAREDVMGDVSTCVAMANGQVMVPDTVNGRVMPYLDWGSAGVWMVAELVERLTGEPVLDEAQRSGLAETCSSDIFVYPTLHHGRAGTMVSLLAAGPGHRAEVERQVGLVRASLFELDEKAFVIGEGMLRVSSDLATGAAGVALALHAHRADQPYLVLPVSRASAERLPRAADAGRTTTEPATPEPAFA</sequence>
<dbReference type="GO" id="GO:0005524">
    <property type="term" value="F:ATP binding"/>
    <property type="evidence" value="ECO:0007669"/>
    <property type="project" value="InterPro"/>
</dbReference>
<name>A0A1R4J7W4_9ACTN</name>
<dbReference type="AlphaFoldDB" id="A0A1R4J7W4"/>
<gene>
    <name evidence="3" type="ORF">FM114_05930</name>
</gene>
<evidence type="ECO:0000256" key="1">
    <source>
        <dbReference type="SAM" id="MobiDB-lite"/>
    </source>
</evidence>
<dbReference type="GO" id="GO:0031179">
    <property type="term" value="P:peptide modification"/>
    <property type="evidence" value="ECO:0007669"/>
    <property type="project" value="InterPro"/>
</dbReference>
<dbReference type="CDD" id="cd04791">
    <property type="entry name" value="LanC_SerThrkinase"/>
    <property type="match status" value="1"/>
</dbReference>
<organism evidence="3 4">
    <name type="scientific">Luteococcus japonicus LSP_Lj1</name>
    <dbReference type="NCBI Taxonomy" id="1255658"/>
    <lineage>
        <taxon>Bacteria</taxon>
        <taxon>Bacillati</taxon>
        <taxon>Actinomycetota</taxon>
        <taxon>Actinomycetes</taxon>
        <taxon>Propionibacteriales</taxon>
        <taxon>Propionibacteriaceae</taxon>
        <taxon>Luteococcus</taxon>
    </lineage>
</organism>
<feature type="region of interest" description="Disordered" evidence="1">
    <location>
        <begin position="852"/>
        <end position="874"/>
    </location>
</feature>
<dbReference type="Proteomes" id="UP000188342">
    <property type="component" value="Unassembled WGS sequence"/>
</dbReference>
<keyword evidence="4" id="KW-1185">Reference proteome</keyword>
<dbReference type="InterPro" id="IPR011009">
    <property type="entry name" value="Kinase-like_dom_sf"/>
</dbReference>
<feature type="compositionally biased region" description="Low complexity" evidence="1">
    <location>
        <begin position="862"/>
        <end position="874"/>
    </location>
</feature>
<dbReference type="OrthoDB" id="1492512at2"/>
<dbReference type="EMBL" id="FUKQ01000024">
    <property type="protein sequence ID" value="SJN28049.1"/>
    <property type="molecule type" value="Genomic_DNA"/>
</dbReference>
<dbReference type="STRING" id="1255658.FM114_05930"/>
<protein>
    <submittedName>
        <fullName evidence="3">Lanthionine biosynthesis protein LanL</fullName>
    </submittedName>
</protein>
<evidence type="ECO:0000313" key="4">
    <source>
        <dbReference type="Proteomes" id="UP000188342"/>
    </source>
</evidence>
<dbReference type="SUPFAM" id="SSF158745">
    <property type="entry name" value="LanC-like"/>
    <property type="match status" value="1"/>
</dbReference>